<dbReference type="PANTHER" id="PTHR24413">
    <property type="entry name" value="SPECKLE-TYPE POZ PROTEIN"/>
    <property type="match status" value="1"/>
</dbReference>
<dbReference type="EMBL" id="JADBJN010000001">
    <property type="protein sequence ID" value="KAG5683114.1"/>
    <property type="molecule type" value="Genomic_DNA"/>
</dbReference>
<evidence type="ECO:0000259" key="1">
    <source>
        <dbReference type="PROSITE" id="PS50097"/>
    </source>
</evidence>
<dbReference type="SMART" id="SM00225">
    <property type="entry name" value="BTB"/>
    <property type="match status" value="1"/>
</dbReference>
<dbReference type="PROSITE" id="PS50097">
    <property type="entry name" value="BTB"/>
    <property type="match status" value="1"/>
</dbReference>
<proteinExistence type="predicted"/>
<comment type="caution">
    <text evidence="2">The sequence shown here is derived from an EMBL/GenBank/DDBJ whole genome shotgun (WGS) entry which is preliminary data.</text>
</comment>
<gene>
    <name evidence="2" type="ORF">PVAND_012415</name>
</gene>
<protein>
    <recommendedName>
        <fullName evidence="1">BTB domain-containing protein</fullName>
    </recommendedName>
</protein>
<sequence>MLCVMIKDILSPKFIYNKQNSEYLFKENIIILFIKFSVEHQREIMKIQTSSDQLLNYGKFLNSTMYSDFTFVSLDNIENPVHRLVLISQSHVLEQLFETKFDFHMTKKAVIDLESETLLEMLRYIYTGQVENLDKKASVFITVAEKYELIGLKQICIASFIKTYR</sequence>
<dbReference type="Gene3D" id="3.30.710.10">
    <property type="entry name" value="Potassium Channel Kv1.1, Chain A"/>
    <property type="match status" value="1"/>
</dbReference>
<organism evidence="2 3">
    <name type="scientific">Polypedilum vanderplanki</name>
    <name type="common">Sleeping chironomid midge</name>
    <dbReference type="NCBI Taxonomy" id="319348"/>
    <lineage>
        <taxon>Eukaryota</taxon>
        <taxon>Metazoa</taxon>
        <taxon>Ecdysozoa</taxon>
        <taxon>Arthropoda</taxon>
        <taxon>Hexapoda</taxon>
        <taxon>Insecta</taxon>
        <taxon>Pterygota</taxon>
        <taxon>Neoptera</taxon>
        <taxon>Endopterygota</taxon>
        <taxon>Diptera</taxon>
        <taxon>Nematocera</taxon>
        <taxon>Chironomoidea</taxon>
        <taxon>Chironomidae</taxon>
        <taxon>Chironominae</taxon>
        <taxon>Polypedilum</taxon>
        <taxon>Polypedilum</taxon>
    </lineage>
</organism>
<reference evidence="2" key="1">
    <citation type="submission" date="2021-03" db="EMBL/GenBank/DDBJ databases">
        <title>Chromosome level genome of the anhydrobiotic midge Polypedilum vanderplanki.</title>
        <authorList>
            <person name="Yoshida Y."/>
            <person name="Kikawada T."/>
            <person name="Gusev O."/>
        </authorList>
    </citation>
    <scope>NUCLEOTIDE SEQUENCE</scope>
    <source>
        <strain evidence="2">NIAS01</strain>
        <tissue evidence="2">Whole body or cell culture</tissue>
    </source>
</reference>
<dbReference type="OrthoDB" id="7492888at2759"/>
<evidence type="ECO:0000313" key="2">
    <source>
        <dbReference type="EMBL" id="KAG5683114.1"/>
    </source>
</evidence>
<dbReference type="InterPro" id="IPR000210">
    <property type="entry name" value="BTB/POZ_dom"/>
</dbReference>
<evidence type="ECO:0000313" key="3">
    <source>
        <dbReference type="Proteomes" id="UP001107558"/>
    </source>
</evidence>
<dbReference type="Pfam" id="PF00651">
    <property type="entry name" value="BTB"/>
    <property type="match status" value="1"/>
</dbReference>
<accession>A0A9J6CLH0</accession>
<dbReference type="InterPro" id="IPR011333">
    <property type="entry name" value="SKP1/BTB/POZ_sf"/>
</dbReference>
<name>A0A9J6CLH0_POLVA</name>
<dbReference type="Proteomes" id="UP001107558">
    <property type="component" value="Chromosome 1"/>
</dbReference>
<dbReference type="SUPFAM" id="SSF54695">
    <property type="entry name" value="POZ domain"/>
    <property type="match status" value="1"/>
</dbReference>
<dbReference type="AlphaFoldDB" id="A0A9J6CLH0"/>
<keyword evidence="3" id="KW-1185">Reference proteome</keyword>
<feature type="domain" description="BTB" evidence="1">
    <location>
        <begin position="67"/>
        <end position="134"/>
    </location>
</feature>